<keyword evidence="2" id="KW-0663">Pyridoxal phosphate</keyword>
<organism evidence="7 8">
    <name type="scientific">Parablautia intestinalis</name>
    <dbReference type="NCBI Taxonomy" id="2320100"/>
    <lineage>
        <taxon>Bacteria</taxon>
        <taxon>Bacillati</taxon>
        <taxon>Bacillota</taxon>
        <taxon>Clostridia</taxon>
        <taxon>Lachnospirales</taxon>
        <taxon>Lachnospiraceae</taxon>
        <taxon>Parablautia</taxon>
    </lineage>
</organism>
<keyword evidence="7" id="KW-0808">Transferase</keyword>
<keyword evidence="7" id="KW-0032">Aminotransferase</keyword>
<dbReference type="InterPro" id="IPR036390">
    <property type="entry name" value="WH_DNA-bd_sf"/>
</dbReference>
<dbReference type="EMBL" id="RAYQ01000009">
    <property type="protein sequence ID" value="RKI91517.1"/>
    <property type="molecule type" value="Genomic_DNA"/>
</dbReference>
<accession>A0A3A9AJG3</accession>
<keyword evidence="3" id="KW-0805">Transcription regulation</keyword>
<gene>
    <name evidence="7" type="ORF">D7V94_09555</name>
</gene>
<dbReference type="Gene3D" id="1.10.10.10">
    <property type="entry name" value="Winged helix-like DNA-binding domain superfamily/Winged helix DNA-binding domain"/>
    <property type="match status" value="1"/>
</dbReference>
<dbReference type="OrthoDB" id="9808770at2"/>
<evidence type="ECO:0000256" key="4">
    <source>
        <dbReference type="ARBA" id="ARBA00023125"/>
    </source>
</evidence>
<evidence type="ECO:0000313" key="7">
    <source>
        <dbReference type="EMBL" id="RKI91517.1"/>
    </source>
</evidence>
<keyword evidence="4" id="KW-0238">DNA-binding</keyword>
<dbReference type="InterPro" id="IPR015421">
    <property type="entry name" value="PyrdxlP-dep_Trfase_major"/>
</dbReference>
<evidence type="ECO:0000256" key="2">
    <source>
        <dbReference type="ARBA" id="ARBA00022898"/>
    </source>
</evidence>
<keyword evidence="8" id="KW-1185">Reference proteome</keyword>
<dbReference type="AlphaFoldDB" id="A0A3A9AJG3"/>
<dbReference type="SMART" id="SM00345">
    <property type="entry name" value="HTH_GNTR"/>
    <property type="match status" value="1"/>
</dbReference>
<dbReference type="GO" id="GO:0003700">
    <property type="term" value="F:DNA-binding transcription factor activity"/>
    <property type="evidence" value="ECO:0007669"/>
    <property type="project" value="InterPro"/>
</dbReference>
<evidence type="ECO:0000256" key="1">
    <source>
        <dbReference type="ARBA" id="ARBA00005384"/>
    </source>
</evidence>
<protein>
    <submittedName>
        <fullName evidence="7">PLP-dependent aminotransferase family protein</fullName>
    </submittedName>
</protein>
<comment type="caution">
    <text evidence="7">The sequence shown here is derived from an EMBL/GenBank/DDBJ whole genome shotgun (WGS) entry which is preliminary data.</text>
</comment>
<dbReference type="GO" id="GO:0008483">
    <property type="term" value="F:transaminase activity"/>
    <property type="evidence" value="ECO:0007669"/>
    <property type="project" value="UniProtKB-KW"/>
</dbReference>
<proteinExistence type="inferred from homology"/>
<dbReference type="Pfam" id="PF00392">
    <property type="entry name" value="GntR"/>
    <property type="match status" value="1"/>
</dbReference>
<keyword evidence="5" id="KW-0804">Transcription</keyword>
<dbReference type="InterPro" id="IPR036388">
    <property type="entry name" value="WH-like_DNA-bd_sf"/>
</dbReference>
<dbReference type="InterPro" id="IPR000524">
    <property type="entry name" value="Tscrpt_reg_HTH_GntR"/>
</dbReference>
<feature type="domain" description="HTH gntR-type" evidence="6">
    <location>
        <begin position="14"/>
        <end position="82"/>
    </location>
</feature>
<dbReference type="CDD" id="cd07377">
    <property type="entry name" value="WHTH_GntR"/>
    <property type="match status" value="1"/>
</dbReference>
<dbReference type="Proteomes" id="UP000280696">
    <property type="component" value="Unassembled WGS sequence"/>
</dbReference>
<dbReference type="PANTHER" id="PTHR46577">
    <property type="entry name" value="HTH-TYPE TRANSCRIPTIONAL REGULATORY PROTEIN GABR"/>
    <property type="match status" value="1"/>
</dbReference>
<comment type="similarity">
    <text evidence="1">In the C-terminal section; belongs to the class-I pyridoxal-phosphate-dependent aminotransferase family.</text>
</comment>
<dbReference type="PANTHER" id="PTHR46577:SF1">
    <property type="entry name" value="HTH-TYPE TRANSCRIPTIONAL REGULATORY PROTEIN GABR"/>
    <property type="match status" value="1"/>
</dbReference>
<name>A0A3A9AJG3_9FIRM</name>
<dbReference type="SUPFAM" id="SSF46785">
    <property type="entry name" value="Winged helix' DNA-binding domain"/>
    <property type="match status" value="1"/>
</dbReference>
<dbReference type="GO" id="GO:0003677">
    <property type="term" value="F:DNA binding"/>
    <property type="evidence" value="ECO:0007669"/>
    <property type="project" value="UniProtKB-KW"/>
</dbReference>
<dbReference type="Pfam" id="PF00155">
    <property type="entry name" value="Aminotran_1_2"/>
    <property type="match status" value="1"/>
</dbReference>
<dbReference type="SUPFAM" id="SSF53383">
    <property type="entry name" value="PLP-dependent transferases"/>
    <property type="match status" value="1"/>
</dbReference>
<dbReference type="GO" id="GO:0030170">
    <property type="term" value="F:pyridoxal phosphate binding"/>
    <property type="evidence" value="ECO:0007669"/>
    <property type="project" value="InterPro"/>
</dbReference>
<evidence type="ECO:0000256" key="3">
    <source>
        <dbReference type="ARBA" id="ARBA00023015"/>
    </source>
</evidence>
<evidence type="ECO:0000256" key="5">
    <source>
        <dbReference type="ARBA" id="ARBA00023163"/>
    </source>
</evidence>
<evidence type="ECO:0000313" key="8">
    <source>
        <dbReference type="Proteomes" id="UP000280696"/>
    </source>
</evidence>
<dbReference type="InterPro" id="IPR051446">
    <property type="entry name" value="HTH_trans_reg/aminotransferase"/>
</dbReference>
<dbReference type="CDD" id="cd00609">
    <property type="entry name" value="AAT_like"/>
    <property type="match status" value="1"/>
</dbReference>
<dbReference type="PROSITE" id="PS50949">
    <property type="entry name" value="HTH_GNTR"/>
    <property type="match status" value="1"/>
</dbReference>
<reference evidence="7 8" key="1">
    <citation type="submission" date="2018-09" db="EMBL/GenBank/DDBJ databases">
        <title>Murine metabolic-syndrome-specific gut microbial biobank.</title>
        <authorList>
            <person name="Liu C."/>
        </authorList>
    </citation>
    <scope>NUCLEOTIDE SEQUENCE [LARGE SCALE GENOMIC DNA]</scope>
    <source>
        <strain evidence="7 8">0.1xD8-82</strain>
    </source>
</reference>
<dbReference type="RefSeq" id="WP_120469167.1">
    <property type="nucleotide sequence ID" value="NZ_RAYQ01000009.1"/>
</dbReference>
<dbReference type="InterPro" id="IPR004839">
    <property type="entry name" value="Aminotransferase_I/II_large"/>
</dbReference>
<evidence type="ECO:0000259" key="6">
    <source>
        <dbReference type="PROSITE" id="PS50949"/>
    </source>
</evidence>
<sequence>MNDLSIQLAEAGDKCLYQQIYEYIRDEIRRGELLEGEKLPSTRSLSEYLQVARSTVDFAYGQLVAEGYVEARPYKGYFVSHVEDLFHFSEDAFFEKGMSQNLTKEEKVKSENNKILYDFSPHAVSLKNFPYATWKKITKNILVDANSEMFALGDAQGDRELRETISRYLHSSRGVNCMKEQIIVGAGTDYLFMLLEKILGRHVAVAMENPTYKRAYKVFRSFAYEIKAVPMDNNGMDVKKLRETNARVAYVMPSHQYPTGVVMPIGRRLELLKWAKEEEDRYLIEDDYDSEFRYKGKPVPSLQASDREGRVIYMGTFSKAIAPAIRVGYMVLPPKLLQVYKENCGFYASTVSRIDQRILNEFIRDGYFERYLNKMRKIYRGRHDFLLSHLTCFEKEFMISGENAGLHILLTSRSKIPESELIAAAAKEGIKLYGISDACMGQRSLKNTSFENTILLGYGSLEEPELRRGLMLLEKAWAPYLCAGTRKENSC</sequence>
<dbReference type="InterPro" id="IPR015424">
    <property type="entry name" value="PyrdxlP-dep_Trfase"/>
</dbReference>
<dbReference type="Gene3D" id="3.40.640.10">
    <property type="entry name" value="Type I PLP-dependent aspartate aminotransferase-like (Major domain)"/>
    <property type="match status" value="1"/>
</dbReference>